<proteinExistence type="predicted"/>
<dbReference type="Proteomes" id="UP001302349">
    <property type="component" value="Chromosome"/>
</dbReference>
<reference evidence="3 4" key="1">
    <citation type="journal article" date="2023" name="Microbiol. Resour. Announc.">
        <title>Complete Genome Sequence of Imperialibacter roseus strain P4T.</title>
        <authorList>
            <person name="Tizabi D.R."/>
            <person name="Bachvaroff T."/>
            <person name="Hill R.T."/>
        </authorList>
    </citation>
    <scope>NUCLEOTIDE SEQUENCE [LARGE SCALE GENOMIC DNA]</scope>
    <source>
        <strain evidence="3 4">P4T</strain>
    </source>
</reference>
<dbReference type="SUPFAM" id="SSF48452">
    <property type="entry name" value="TPR-like"/>
    <property type="match status" value="1"/>
</dbReference>
<dbReference type="RefSeq" id="WP_317487827.1">
    <property type="nucleotide sequence ID" value="NZ_CP136051.1"/>
</dbReference>
<dbReference type="EMBL" id="CP136051">
    <property type="protein sequence ID" value="WOK05034.1"/>
    <property type="molecule type" value="Genomic_DNA"/>
</dbReference>
<sequence length="425" mass="47493">MHKANSVLAFLCLLLLVSANVKAQQADSLAAYDSDELFAKGREASFGGNREKGRVYLMKALEKSPGYAEIRVFLARTYLWDDMPDKAKETLAPLLDQEPVDLGAAKVMFDAAYWNDDSETALLWANKGLDKNPTDKDMLINKAKALGDLERYDEGLEVLDILLQRFPGDKAVLSLWETFKTARRANSITASASYDFYSKIFGNASLYSLQYGRRTSIGSIFLRANESNRFSTNGWQIEADAYPSIAKGVYAYLNYGFSPTSLFPNHRAGGEVYVSLPWAFEASGGFRYLYFGKDSGFIMYTGTLGKYYRSLWFSARVFITPDPAGASKSLGLQVRRYFSNANNYVGITGGFGFSPDFRNLQSNDGFSSSEIYKLKAWRIGMDYQQPVGNRWLLSGTLGYASQEYLFDVGNYVGISSCSVTARYQF</sequence>
<feature type="signal peptide" evidence="1">
    <location>
        <begin position="1"/>
        <end position="23"/>
    </location>
</feature>
<keyword evidence="1" id="KW-0732">Signal</keyword>
<evidence type="ECO:0000313" key="4">
    <source>
        <dbReference type="Proteomes" id="UP001302349"/>
    </source>
</evidence>
<dbReference type="Gene3D" id="1.25.40.10">
    <property type="entry name" value="Tetratricopeptide repeat domain"/>
    <property type="match status" value="1"/>
</dbReference>
<evidence type="ECO:0000259" key="2">
    <source>
        <dbReference type="Pfam" id="PF19413"/>
    </source>
</evidence>
<protein>
    <submittedName>
        <fullName evidence="3">YaiO family outer membrane beta-barrel protein</fullName>
    </submittedName>
</protein>
<dbReference type="NCBIfam" id="TIGR04390">
    <property type="entry name" value="OMP_YaiO_dom"/>
    <property type="match status" value="1"/>
</dbReference>
<dbReference type="InterPro" id="IPR030887">
    <property type="entry name" value="Beta-barrel_YaiO"/>
</dbReference>
<gene>
    <name evidence="3" type="ORF">RT717_18290</name>
</gene>
<organism evidence="3 4">
    <name type="scientific">Imperialibacter roseus</name>
    <dbReference type="NCBI Taxonomy" id="1324217"/>
    <lineage>
        <taxon>Bacteria</taxon>
        <taxon>Pseudomonadati</taxon>
        <taxon>Bacteroidota</taxon>
        <taxon>Cytophagia</taxon>
        <taxon>Cytophagales</taxon>
        <taxon>Flammeovirgaceae</taxon>
        <taxon>Imperialibacter</taxon>
    </lineage>
</organism>
<feature type="chain" id="PRO_5047313942" evidence="1">
    <location>
        <begin position="24"/>
        <end position="425"/>
    </location>
</feature>
<dbReference type="Pfam" id="PF19413">
    <property type="entry name" value="YaiO"/>
    <property type="match status" value="1"/>
</dbReference>
<feature type="domain" description="YaiO beta-barrel" evidence="2">
    <location>
        <begin position="186"/>
        <end position="356"/>
    </location>
</feature>
<dbReference type="InterPro" id="IPR011990">
    <property type="entry name" value="TPR-like_helical_dom_sf"/>
</dbReference>
<name>A0ABZ0IKJ1_9BACT</name>
<dbReference type="Pfam" id="PF14559">
    <property type="entry name" value="TPR_19"/>
    <property type="match status" value="1"/>
</dbReference>
<evidence type="ECO:0000313" key="3">
    <source>
        <dbReference type="EMBL" id="WOK05034.1"/>
    </source>
</evidence>
<keyword evidence="4" id="KW-1185">Reference proteome</keyword>
<accession>A0ABZ0IKJ1</accession>
<evidence type="ECO:0000256" key="1">
    <source>
        <dbReference type="SAM" id="SignalP"/>
    </source>
</evidence>